<proteinExistence type="predicted"/>
<dbReference type="EMBL" id="JTHG01000260">
    <property type="protein sequence ID" value="KMO15767.1"/>
    <property type="molecule type" value="Genomic_DNA"/>
</dbReference>
<name>A0ABR5GZ87_9HYPH</name>
<dbReference type="RefSeq" id="WP_048428566.1">
    <property type="nucleotide sequence ID" value="NZ_JTHF01000129.1"/>
</dbReference>
<evidence type="ECO:0000313" key="1">
    <source>
        <dbReference type="EMBL" id="KMO15767.1"/>
    </source>
</evidence>
<organism evidence="1 2">
    <name type="scientific">Methylobacterium indicum</name>
    <dbReference type="NCBI Taxonomy" id="1775910"/>
    <lineage>
        <taxon>Bacteria</taxon>
        <taxon>Pseudomonadati</taxon>
        <taxon>Pseudomonadota</taxon>
        <taxon>Alphaproteobacteria</taxon>
        <taxon>Hyphomicrobiales</taxon>
        <taxon>Methylobacteriaceae</taxon>
        <taxon>Methylobacterium</taxon>
    </lineage>
</organism>
<accession>A0ABR5GZ87</accession>
<sequence>MADLIIPPVLEARSVAWMLRNTSRGGGASTTGQEQVVASPTGRWTASVTFNVFSGGEDAAVLAYRSLIRRGRSAVFAVPQYDDRGPGSYAGLSLPRQGVPHSDDSPFADGFGYSQRLASASFAGPVALNATQMQIVIGTGLILTEGMRFSTPDHRLYEIDEVLGWDGGNHWAVSIAPWTRAAYATGTELNFDTPLCRMRLATDDTGMLSVSTRSLSNPTIEFVEAF</sequence>
<protein>
    <submittedName>
        <fullName evidence="1">Uncharacterized protein</fullName>
    </submittedName>
</protein>
<keyword evidence="2" id="KW-1185">Reference proteome</keyword>
<comment type="caution">
    <text evidence="1">The sequence shown here is derived from an EMBL/GenBank/DDBJ whole genome shotgun (WGS) entry which is preliminary data.</text>
</comment>
<evidence type="ECO:0000313" key="2">
    <source>
        <dbReference type="Proteomes" id="UP000036471"/>
    </source>
</evidence>
<reference evidence="1 2" key="1">
    <citation type="submission" date="2014-11" db="EMBL/GenBank/DDBJ databases">
        <title>Comparative genomics of Methylobacterium species.</title>
        <authorList>
            <person name="Chaudhry V."/>
            <person name="Patil P.B."/>
        </authorList>
    </citation>
    <scope>NUCLEOTIDE SEQUENCE [LARGE SCALE GENOMIC DNA]</scope>
    <source>
        <strain evidence="1 2">SE3.6</strain>
    </source>
</reference>
<gene>
    <name evidence="1" type="ORF">QR79_23810</name>
</gene>
<dbReference type="Proteomes" id="UP000036471">
    <property type="component" value="Unassembled WGS sequence"/>
</dbReference>